<evidence type="ECO:0000313" key="2">
    <source>
        <dbReference type="EMBL" id="KAF5327047.1"/>
    </source>
</evidence>
<comment type="caution">
    <text evidence="2">The sequence shown here is derived from an EMBL/GenBank/DDBJ whole genome shotgun (WGS) entry which is preliminary data.</text>
</comment>
<name>A0A8H5BPA4_9AGAR</name>
<proteinExistence type="predicted"/>
<gene>
    <name evidence="2" type="ORF">D9619_004168</name>
</gene>
<keyword evidence="3" id="KW-1185">Reference proteome</keyword>
<keyword evidence="1" id="KW-0472">Membrane</keyword>
<keyword evidence="1" id="KW-1133">Transmembrane helix</keyword>
<sequence>MGSLAQVLSLPFVIGQNMGLLLLRYPKEFLRVVVLLLESVALLGQPSELPLRIPKLAAGHVSLAVGFLVLLSYDAVLAGGLLAYGLRVILQRDPALPEALIESLAPSFFTGSKENILFANFACLIPRLCKFIADAVSLLFNLPDDIKGSTSINGETPLSVENRLRCLDATILALCLRGLSSSLFPGKASLQIRNLQKGCTQ</sequence>
<evidence type="ECO:0000256" key="1">
    <source>
        <dbReference type="SAM" id="Phobius"/>
    </source>
</evidence>
<dbReference type="EMBL" id="JAACJJ010000014">
    <property type="protein sequence ID" value="KAF5327047.1"/>
    <property type="molecule type" value="Genomic_DNA"/>
</dbReference>
<evidence type="ECO:0000313" key="3">
    <source>
        <dbReference type="Proteomes" id="UP000567179"/>
    </source>
</evidence>
<dbReference type="Proteomes" id="UP000567179">
    <property type="component" value="Unassembled WGS sequence"/>
</dbReference>
<keyword evidence="1" id="KW-0812">Transmembrane</keyword>
<feature type="transmembrane region" description="Helical" evidence="1">
    <location>
        <begin position="64"/>
        <end position="86"/>
    </location>
</feature>
<reference evidence="2 3" key="1">
    <citation type="journal article" date="2020" name="ISME J.">
        <title>Uncovering the hidden diversity of litter-decomposition mechanisms in mushroom-forming fungi.</title>
        <authorList>
            <person name="Floudas D."/>
            <person name="Bentzer J."/>
            <person name="Ahren D."/>
            <person name="Johansson T."/>
            <person name="Persson P."/>
            <person name="Tunlid A."/>
        </authorList>
    </citation>
    <scope>NUCLEOTIDE SEQUENCE [LARGE SCALE GENOMIC DNA]</scope>
    <source>
        <strain evidence="2 3">CBS 101986</strain>
    </source>
</reference>
<organism evidence="2 3">
    <name type="scientific">Psilocybe cf. subviscida</name>
    <dbReference type="NCBI Taxonomy" id="2480587"/>
    <lineage>
        <taxon>Eukaryota</taxon>
        <taxon>Fungi</taxon>
        <taxon>Dikarya</taxon>
        <taxon>Basidiomycota</taxon>
        <taxon>Agaricomycotina</taxon>
        <taxon>Agaricomycetes</taxon>
        <taxon>Agaricomycetidae</taxon>
        <taxon>Agaricales</taxon>
        <taxon>Agaricineae</taxon>
        <taxon>Strophariaceae</taxon>
        <taxon>Psilocybe</taxon>
    </lineage>
</organism>
<protein>
    <submittedName>
        <fullName evidence="2">Uncharacterized protein</fullName>
    </submittedName>
</protein>
<dbReference type="AlphaFoldDB" id="A0A8H5BPA4"/>
<accession>A0A8H5BPA4</accession>